<dbReference type="PROSITE" id="PS51257">
    <property type="entry name" value="PROKAR_LIPOPROTEIN"/>
    <property type="match status" value="1"/>
</dbReference>
<comment type="caution">
    <text evidence="2">The sequence shown here is derived from an EMBL/GenBank/DDBJ whole genome shotgun (WGS) entry which is preliminary data.</text>
</comment>
<feature type="chain" id="PRO_5021811991" description="Lipoprotein" evidence="1">
    <location>
        <begin position="23"/>
        <end position="109"/>
    </location>
</feature>
<name>A0A512DE87_9CELL</name>
<dbReference type="AlphaFoldDB" id="A0A512DE87"/>
<dbReference type="Proteomes" id="UP000321181">
    <property type="component" value="Unassembled WGS sequence"/>
</dbReference>
<evidence type="ECO:0000313" key="2">
    <source>
        <dbReference type="EMBL" id="GEO34781.1"/>
    </source>
</evidence>
<proteinExistence type="predicted"/>
<keyword evidence="1" id="KW-0732">Signal</keyword>
<gene>
    <name evidence="2" type="ORF">CAE01nite_25060</name>
</gene>
<accession>A0A512DE87</accession>
<protein>
    <recommendedName>
        <fullName evidence="4">Lipoprotein</fullName>
    </recommendedName>
</protein>
<sequence length="109" mass="11326">MVRAGRVLVVALLLAGCTGPRAEEAVGPCTVYGADAGGGGYTVGDAGEVLVYLERGELRLVHIRPAPGWESELVTEADGEIEDAFSRGGDRVTFGAVVDDDVLAAHWCP</sequence>
<organism evidence="2 3">
    <name type="scientific">Cellulomonas aerilata</name>
    <dbReference type="NCBI Taxonomy" id="515326"/>
    <lineage>
        <taxon>Bacteria</taxon>
        <taxon>Bacillati</taxon>
        <taxon>Actinomycetota</taxon>
        <taxon>Actinomycetes</taxon>
        <taxon>Micrococcales</taxon>
        <taxon>Cellulomonadaceae</taxon>
        <taxon>Cellulomonas</taxon>
    </lineage>
</organism>
<evidence type="ECO:0000256" key="1">
    <source>
        <dbReference type="SAM" id="SignalP"/>
    </source>
</evidence>
<evidence type="ECO:0000313" key="3">
    <source>
        <dbReference type="Proteomes" id="UP000321181"/>
    </source>
</evidence>
<feature type="signal peptide" evidence="1">
    <location>
        <begin position="1"/>
        <end position="22"/>
    </location>
</feature>
<dbReference type="EMBL" id="BJYY01000015">
    <property type="protein sequence ID" value="GEO34781.1"/>
    <property type="molecule type" value="Genomic_DNA"/>
</dbReference>
<evidence type="ECO:0008006" key="4">
    <source>
        <dbReference type="Google" id="ProtNLM"/>
    </source>
</evidence>
<keyword evidence="3" id="KW-1185">Reference proteome</keyword>
<reference evidence="2 3" key="1">
    <citation type="submission" date="2019-07" db="EMBL/GenBank/DDBJ databases">
        <title>Whole genome shotgun sequence of Cellulomonas aerilata NBRC 106308.</title>
        <authorList>
            <person name="Hosoyama A."/>
            <person name="Uohara A."/>
            <person name="Ohji S."/>
            <person name="Ichikawa N."/>
        </authorList>
    </citation>
    <scope>NUCLEOTIDE SEQUENCE [LARGE SCALE GENOMIC DNA]</scope>
    <source>
        <strain evidence="2 3">NBRC 106308</strain>
    </source>
</reference>
<dbReference type="RefSeq" id="WP_146904963.1">
    <property type="nucleotide sequence ID" value="NZ_BAAARM010000004.1"/>
</dbReference>